<name>A0A1M6Q2L7_PSETH</name>
<protein>
    <recommendedName>
        <fullName evidence="3">Metallo-beta-lactamase superfamily protein</fullName>
    </recommendedName>
</protein>
<sequence>MLTDVAEGVQVHHSELLADNTTVVHGAAGVLLVDPGSPRPN</sequence>
<dbReference type="Proteomes" id="UP000184363">
    <property type="component" value="Unassembled WGS sequence"/>
</dbReference>
<reference evidence="1 2" key="1">
    <citation type="submission" date="2016-11" db="EMBL/GenBank/DDBJ databases">
        <authorList>
            <person name="Jaros S."/>
            <person name="Januszkiewicz K."/>
            <person name="Wedrychowicz H."/>
        </authorList>
    </citation>
    <scope>NUCLEOTIDE SEQUENCE [LARGE SCALE GENOMIC DNA]</scope>
    <source>
        <strain evidence="1 2">DSM 43832</strain>
    </source>
</reference>
<organism evidence="1 2">
    <name type="scientific">Pseudonocardia thermophila</name>
    <dbReference type="NCBI Taxonomy" id="1848"/>
    <lineage>
        <taxon>Bacteria</taxon>
        <taxon>Bacillati</taxon>
        <taxon>Actinomycetota</taxon>
        <taxon>Actinomycetes</taxon>
        <taxon>Pseudonocardiales</taxon>
        <taxon>Pseudonocardiaceae</taxon>
        <taxon>Pseudonocardia</taxon>
    </lineage>
</organism>
<dbReference type="AlphaFoldDB" id="A0A1M6Q2L7"/>
<evidence type="ECO:0000313" key="1">
    <source>
        <dbReference type="EMBL" id="SHK14465.1"/>
    </source>
</evidence>
<evidence type="ECO:0000313" key="2">
    <source>
        <dbReference type="Proteomes" id="UP000184363"/>
    </source>
</evidence>
<dbReference type="EMBL" id="FRAP01000003">
    <property type="protein sequence ID" value="SHK14465.1"/>
    <property type="molecule type" value="Genomic_DNA"/>
</dbReference>
<dbReference type="STRING" id="1848.SAMN05443637_10358"/>
<dbReference type="RefSeq" id="WP_327194745.1">
    <property type="nucleotide sequence ID" value="NZ_CALGVN010000033.1"/>
</dbReference>
<gene>
    <name evidence="1" type="ORF">SAMN05443637_10358</name>
</gene>
<evidence type="ECO:0008006" key="3">
    <source>
        <dbReference type="Google" id="ProtNLM"/>
    </source>
</evidence>
<proteinExistence type="predicted"/>
<accession>A0A1M6Q2L7</accession>
<keyword evidence="2" id="KW-1185">Reference proteome</keyword>